<protein>
    <submittedName>
        <fullName evidence="2">AraC family transcriptional regulator</fullName>
    </submittedName>
</protein>
<proteinExistence type="predicted"/>
<gene>
    <name evidence="2" type="ORF">FHK87_16810</name>
</gene>
<evidence type="ECO:0000313" key="3">
    <source>
        <dbReference type="Proteomes" id="UP000315540"/>
    </source>
</evidence>
<dbReference type="SUPFAM" id="SSF55136">
    <property type="entry name" value="Probable bacterial effector-binding domain"/>
    <property type="match status" value="1"/>
</dbReference>
<dbReference type="Proteomes" id="UP000315540">
    <property type="component" value="Unassembled WGS sequence"/>
</dbReference>
<evidence type="ECO:0000313" key="2">
    <source>
        <dbReference type="EMBL" id="TPN84590.1"/>
    </source>
</evidence>
<dbReference type="Pfam" id="PF14526">
    <property type="entry name" value="Cass2"/>
    <property type="match status" value="1"/>
</dbReference>
<name>A0A504JDE1_9FLAO</name>
<reference evidence="2 3" key="1">
    <citation type="submission" date="2019-06" db="EMBL/GenBank/DDBJ databases">
        <authorList>
            <person name="Meng X."/>
        </authorList>
    </citation>
    <scope>NUCLEOTIDE SEQUENCE [LARGE SCALE GENOMIC DNA]</scope>
    <source>
        <strain evidence="2 3">M625</strain>
    </source>
</reference>
<dbReference type="AlphaFoldDB" id="A0A504JDE1"/>
<dbReference type="InterPro" id="IPR010499">
    <property type="entry name" value="AraC_E-bd"/>
</dbReference>
<dbReference type="OrthoDB" id="9801008at2"/>
<dbReference type="InterPro" id="IPR053182">
    <property type="entry name" value="YobU-like_regulator"/>
</dbReference>
<dbReference type="PANTHER" id="PTHR36444:SF2">
    <property type="entry name" value="TRANSCRIPTIONAL REGULATOR PROTEIN YOBU-RELATED"/>
    <property type="match status" value="1"/>
</dbReference>
<dbReference type="SMART" id="SM00871">
    <property type="entry name" value="AraC_E_bind"/>
    <property type="match status" value="1"/>
</dbReference>
<dbReference type="EMBL" id="VFWZ01000005">
    <property type="protein sequence ID" value="TPN84590.1"/>
    <property type="molecule type" value="Genomic_DNA"/>
</dbReference>
<organism evidence="2 3">
    <name type="scientific">Aquimarina algicola</name>
    <dbReference type="NCBI Taxonomy" id="2589995"/>
    <lineage>
        <taxon>Bacteria</taxon>
        <taxon>Pseudomonadati</taxon>
        <taxon>Bacteroidota</taxon>
        <taxon>Flavobacteriia</taxon>
        <taxon>Flavobacteriales</taxon>
        <taxon>Flavobacteriaceae</taxon>
        <taxon>Aquimarina</taxon>
    </lineage>
</organism>
<dbReference type="PANTHER" id="PTHR36444">
    <property type="entry name" value="TRANSCRIPTIONAL REGULATOR PROTEIN YOBU-RELATED"/>
    <property type="match status" value="1"/>
</dbReference>
<keyword evidence="3" id="KW-1185">Reference proteome</keyword>
<sequence length="153" mass="17491">MITKKLDSFKVIGIAIRTTNENNQAAKDIPALWNTFMSQEIISKIPNKVDESIYAIYTEYESDYTKPYTTILGCKVEHTDVVPEGMVTTTIQHGNYSEFVATGDLYQNVVVHEWQKIWNDTSLDRTYKTDFEIYGPEAKDHSNAKVPIYVGIQ</sequence>
<feature type="domain" description="AraC effector-binding" evidence="1">
    <location>
        <begin position="1"/>
        <end position="153"/>
    </location>
</feature>
<comment type="caution">
    <text evidence="2">The sequence shown here is derived from an EMBL/GenBank/DDBJ whole genome shotgun (WGS) entry which is preliminary data.</text>
</comment>
<dbReference type="InterPro" id="IPR029441">
    <property type="entry name" value="Cass2"/>
</dbReference>
<accession>A0A504JDE1</accession>
<dbReference type="InterPro" id="IPR011256">
    <property type="entry name" value="Reg_factor_effector_dom_sf"/>
</dbReference>
<dbReference type="RefSeq" id="WP_140594925.1">
    <property type="nucleotide sequence ID" value="NZ_VFWZ01000005.1"/>
</dbReference>
<evidence type="ECO:0000259" key="1">
    <source>
        <dbReference type="SMART" id="SM00871"/>
    </source>
</evidence>
<dbReference type="Gene3D" id="3.20.80.10">
    <property type="entry name" value="Regulatory factor, effector binding domain"/>
    <property type="match status" value="1"/>
</dbReference>